<evidence type="ECO:0000256" key="1">
    <source>
        <dbReference type="SAM" id="Phobius"/>
    </source>
</evidence>
<feature type="transmembrane region" description="Helical" evidence="1">
    <location>
        <begin position="413"/>
        <end position="437"/>
    </location>
</feature>
<name>A0ABV9JGH1_9LACT</name>
<dbReference type="InterPro" id="IPR018674">
    <property type="entry name" value="DUF2142_membrane"/>
</dbReference>
<gene>
    <name evidence="2" type="ORF">ACFO26_09020</name>
</gene>
<feature type="transmembrane region" description="Helical" evidence="1">
    <location>
        <begin position="135"/>
        <end position="156"/>
    </location>
</feature>
<dbReference type="RefSeq" id="WP_244842922.1">
    <property type="nucleotide sequence ID" value="NZ_BOVQ01000009.1"/>
</dbReference>
<feature type="transmembrane region" description="Helical" evidence="1">
    <location>
        <begin position="237"/>
        <end position="253"/>
    </location>
</feature>
<protein>
    <submittedName>
        <fullName evidence="2">DUF2142 domain-containing protein</fullName>
    </submittedName>
</protein>
<feature type="transmembrane region" description="Helical" evidence="1">
    <location>
        <begin position="265"/>
        <end position="282"/>
    </location>
</feature>
<proteinExistence type="predicted"/>
<feature type="transmembrane region" description="Helical" evidence="1">
    <location>
        <begin position="188"/>
        <end position="206"/>
    </location>
</feature>
<keyword evidence="1" id="KW-0472">Membrane</keyword>
<comment type="caution">
    <text evidence="2">The sequence shown here is derived from an EMBL/GenBank/DDBJ whole genome shotgun (WGS) entry which is preliminary data.</text>
</comment>
<keyword evidence="1" id="KW-0812">Transmembrane</keyword>
<keyword evidence="3" id="KW-1185">Reference proteome</keyword>
<feature type="transmembrane region" description="Helical" evidence="1">
    <location>
        <begin position="16"/>
        <end position="36"/>
    </location>
</feature>
<feature type="transmembrane region" description="Helical" evidence="1">
    <location>
        <begin position="384"/>
        <end position="401"/>
    </location>
</feature>
<sequence>MRRQRKEKRISKPENIFLIIAVVLGLAFAVFQPLFIEPDASYHFDSATYISNTVVNRAKVGFPAEDYQSTPVPFTTVSTMMKKGTYFKNFFETKLPIISHSKVESRIVQLSWRNKLMHSVAALGVKIGHMIYPSIGAMIITARIFNLIFFIVAMYFIIKKLKVYQWLFVFVSLTPTVIQFVTSLSYDCFNYIVCAWLIATLLNLAADIKAEKELTIKKFFLRIILPSIAVYSSKENSILLFILVAGMLIYLIGKKLKISLSKLQIALGSSFIFILGVVYFFMRYHAHLYLIAGKFFYTFLEPYYTVLTTEVISGTNTAGVPAWLFAVQFAVLILLLLSYTKEAIPRWFAWLSFAVAALNLFGILLQYAVNSSYLTDATITGPQGRYFTVFILLLPGIFTLLSQKISVKSGAWLKKLVVFVIVFVLTINLSVTAVKFYHLQLPADEYRSGVTHYIFK</sequence>
<accession>A0ABV9JGH1</accession>
<evidence type="ECO:0000313" key="2">
    <source>
        <dbReference type="EMBL" id="MFC4653048.1"/>
    </source>
</evidence>
<dbReference type="Proteomes" id="UP001595987">
    <property type="component" value="Unassembled WGS sequence"/>
</dbReference>
<evidence type="ECO:0000313" key="3">
    <source>
        <dbReference type="Proteomes" id="UP001595987"/>
    </source>
</evidence>
<feature type="transmembrane region" description="Helical" evidence="1">
    <location>
        <begin position="347"/>
        <end position="369"/>
    </location>
</feature>
<organism evidence="2 3">
    <name type="scientific">Lactococcus nasutitermitis</name>
    <dbReference type="NCBI Taxonomy" id="1652957"/>
    <lineage>
        <taxon>Bacteria</taxon>
        <taxon>Bacillati</taxon>
        <taxon>Bacillota</taxon>
        <taxon>Bacilli</taxon>
        <taxon>Lactobacillales</taxon>
        <taxon>Streptococcaceae</taxon>
        <taxon>Lactococcus</taxon>
    </lineage>
</organism>
<dbReference type="EMBL" id="JBHSGD010000007">
    <property type="protein sequence ID" value="MFC4653048.1"/>
    <property type="molecule type" value="Genomic_DNA"/>
</dbReference>
<keyword evidence="1" id="KW-1133">Transmembrane helix</keyword>
<reference evidence="3" key="1">
    <citation type="journal article" date="2019" name="Int. J. Syst. Evol. Microbiol.">
        <title>The Global Catalogue of Microorganisms (GCM) 10K type strain sequencing project: providing services to taxonomists for standard genome sequencing and annotation.</title>
        <authorList>
            <consortium name="The Broad Institute Genomics Platform"/>
            <consortium name="The Broad Institute Genome Sequencing Center for Infectious Disease"/>
            <person name="Wu L."/>
            <person name="Ma J."/>
        </authorList>
    </citation>
    <scope>NUCLEOTIDE SEQUENCE [LARGE SCALE GENOMIC DNA]</scope>
    <source>
        <strain evidence="3">CCUG 63287</strain>
    </source>
</reference>
<feature type="transmembrane region" description="Helical" evidence="1">
    <location>
        <begin position="320"/>
        <end position="340"/>
    </location>
</feature>
<feature type="transmembrane region" description="Helical" evidence="1">
    <location>
        <begin position="163"/>
        <end position="182"/>
    </location>
</feature>
<dbReference type="Pfam" id="PF09913">
    <property type="entry name" value="DUF2142"/>
    <property type="match status" value="1"/>
</dbReference>